<dbReference type="EMBL" id="KZ353698">
    <property type="protein sequence ID" value="PIO61387.1"/>
    <property type="molecule type" value="Genomic_DNA"/>
</dbReference>
<keyword evidence="2" id="KW-1185">Reference proteome</keyword>
<sequence>MQHLRDIRETGTLQTLQEAAEQEERFIVRAPAMPLPMPSALFGDTATTLKNDDDDVFDEELEKALEVRVLPGRFLI</sequence>
<proteinExistence type="predicted"/>
<name>A0A2G9TTY6_TELCI</name>
<accession>A0A2G9TTY6</accession>
<dbReference type="AlphaFoldDB" id="A0A2G9TTY6"/>
<protein>
    <submittedName>
        <fullName evidence="1">Uncharacterized protein</fullName>
    </submittedName>
</protein>
<gene>
    <name evidence="1" type="ORF">TELCIR_17092</name>
</gene>
<organism evidence="1 2">
    <name type="scientific">Teladorsagia circumcincta</name>
    <name type="common">Brown stomach worm</name>
    <name type="synonym">Ostertagia circumcincta</name>
    <dbReference type="NCBI Taxonomy" id="45464"/>
    <lineage>
        <taxon>Eukaryota</taxon>
        <taxon>Metazoa</taxon>
        <taxon>Ecdysozoa</taxon>
        <taxon>Nematoda</taxon>
        <taxon>Chromadorea</taxon>
        <taxon>Rhabditida</taxon>
        <taxon>Rhabditina</taxon>
        <taxon>Rhabditomorpha</taxon>
        <taxon>Strongyloidea</taxon>
        <taxon>Trichostrongylidae</taxon>
        <taxon>Teladorsagia</taxon>
    </lineage>
</organism>
<evidence type="ECO:0000313" key="1">
    <source>
        <dbReference type="EMBL" id="PIO61387.1"/>
    </source>
</evidence>
<evidence type="ECO:0000313" key="2">
    <source>
        <dbReference type="Proteomes" id="UP000230423"/>
    </source>
</evidence>
<reference evidence="1 2" key="1">
    <citation type="submission" date="2015-09" db="EMBL/GenBank/DDBJ databases">
        <title>Draft genome of the parasitic nematode Teladorsagia circumcincta isolate WARC Sus (inbred).</title>
        <authorList>
            <person name="Mitreva M."/>
        </authorList>
    </citation>
    <scope>NUCLEOTIDE SEQUENCE [LARGE SCALE GENOMIC DNA]</scope>
    <source>
        <strain evidence="1 2">S</strain>
    </source>
</reference>
<dbReference type="Proteomes" id="UP000230423">
    <property type="component" value="Unassembled WGS sequence"/>
</dbReference>